<evidence type="ECO:0000313" key="1">
    <source>
        <dbReference type="EMBL" id="DBA51897.1"/>
    </source>
</evidence>
<proteinExistence type="predicted"/>
<dbReference type="EMBL" id="BK067786">
    <property type="protein sequence ID" value="DBA51897.1"/>
    <property type="molecule type" value="Genomic_DNA"/>
</dbReference>
<reference evidence="1" key="1">
    <citation type="journal article" date="2024" name="Environ. Microbiol. Rep.">
        <title>Hiding in plain sight: The discovery of complete genomes of 11 hypothetical spindle-shaped viruses that putatively infect mesophilic ammonia-oxidizing archaea.</title>
        <authorList>
            <person name="Ni Y."/>
            <person name="Xu T."/>
            <person name="Yan S."/>
            <person name="Chen L."/>
            <person name="Wang Y."/>
        </authorList>
    </citation>
    <scope>NUCLEOTIDE SEQUENCE</scope>
    <source>
        <strain evidence="1">NBC1</strain>
    </source>
</reference>
<organism evidence="1">
    <name type="scientific">Nitrosopumilaceae spindle-shaped virus</name>
    <dbReference type="NCBI Taxonomy" id="3065433"/>
    <lineage>
        <taxon>Viruses</taxon>
    </lineage>
</organism>
<accession>A0AAT9J7A1</accession>
<name>A0AAT9J7A1_9VIRU</name>
<protein>
    <submittedName>
        <fullName evidence="1">ORF39</fullName>
    </submittedName>
</protein>
<sequence length="32" mass="4040">MSLDEAIRQLKIMEKKVDEWKQYMREEFGYED</sequence>
<reference evidence="1" key="2">
    <citation type="submission" date="2024-03" db="EMBL/GenBank/DDBJ databases">
        <authorList>
            <person name="Ni Y."/>
            <person name="Xu T."/>
            <person name="Yan S."/>
            <person name="Chen L."/>
            <person name="Wang Y."/>
        </authorList>
    </citation>
    <scope>NUCLEOTIDE SEQUENCE</scope>
    <source>
        <strain evidence="1">NBC1</strain>
    </source>
</reference>